<dbReference type="Proteomes" id="UP001550044">
    <property type="component" value="Unassembled WGS sequence"/>
</dbReference>
<evidence type="ECO:0000313" key="1">
    <source>
        <dbReference type="EMBL" id="MET8439163.1"/>
    </source>
</evidence>
<proteinExistence type="predicted"/>
<gene>
    <name evidence="1" type="ORF">ABZV61_42270</name>
</gene>
<comment type="caution">
    <text evidence="1">The sequence shown here is derived from an EMBL/GenBank/DDBJ whole genome shotgun (WGS) entry which is preliminary data.</text>
</comment>
<dbReference type="RefSeq" id="WP_356713581.1">
    <property type="nucleotide sequence ID" value="NZ_JBEXIP010000095.1"/>
</dbReference>
<keyword evidence="2" id="KW-1185">Reference proteome</keyword>
<evidence type="ECO:0000313" key="2">
    <source>
        <dbReference type="Proteomes" id="UP001550044"/>
    </source>
</evidence>
<dbReference type="EMBL" id="JBEXIP010000095">
    <property type="protein sequence ID" value="MET8439163.1"/>
    <property type="molecule type" value="Genomic_DNA"/>
</dbReference>
<accession>A0ABV2UMS4</accession>
<sequence>MSWVANVMVSADASDWKNVEALSDWLRDEAPRRQQPGVVGVGSLRLITGPDAAWGGGKNPECEIWAGALNHADLDALRRRFAGMPWHEPNAVQLLIMDQEEAFFHLWMMRDGELKQYAPLQPSEEGDAEGDA</sequence>
<reference evidence="1 2" key="1">
    <citation type="submission" date="2024-06" db="EMBL/GenBank/DDBJ databases">
        <title>The Natural Products Discovery Center: Release of the First 8490 Sequenced Strains for Exploring Actinobacteria Biosynthetic Diversity.</title>
        <authorList>
            <person name="Kalkreuter E."/>
            <person name="Kautsar S.A."/>
            <person name="Yang D."/>
            <person name="Bader C.D."/>
            <person name="Teijaro C.N."/>
            <person name="Fluegel L."/>
            <person name="Davis C.M."/>
            <person name="Simpson J.R."/>
            <person name="Lauterbach L."/>
            <person name="Steele A.D."/>
            <person name="Gui C."/>
            <person name="Meng S."/>
            <person name="Li G."/>
            <person name="Viehrig K."/>
            <person name="Ye F."/>
            <person name="Su P."/>
            <person name="Kiefer A.F."/>
            <person name="Nichols A."/>
            <person name="Cepeda A.J."/>
            <person name="Yan W."/>
            <person name="Fan B."/>
            <person name="Jiang Y."/>
            <person name="Adhikari A."/>
            <person name="Zheng C.-J."/>
            <person name="Schuster L."/>
            <person name="Cowan T.M."/>
            <person name="Smanski M.J."/>
            <person name="Chevrette M.G."/>
            <person name="De Carvalho L.P.S."/>
            <person name="Shen B."/>
        </authorList>
    </citation>
    <scope>NUCLEOTIDE SEQUENCE [LARGE SCALE GENOMIC DNA]</scope>
    <source>
        <strain evidence="1 2">NPDC005137</strain>
    </source>
</reference>
<name>A0ABV2UMS4_9ACTN</name>
<protein>
    <submittedName>
        <fullName evidence="1">Squamosa promoter-binding protein 15</fullName>
    </submittedName>
</protein>
<organism evidence="1 2">
    <name type="scientific">Streptomyces sp. 900116325</name>
    <dbReference type="NCBI Taxonomy" id="3154295"/>
    <lineage>
        <taxon>Bacteria</taxon>
        <taxon>Bacillati</taxon>
        <taxon>Actinomycetota</taxon>
        <taxon>Actinomycetes</taxon>
        <taxon>Kitasatosporales</taxon>
        <taxon>Streptomycetaceae</taxon>
        <taxon>Streptomyces</taxon>
    </lineage>
</organism>